<feature type="compositionally biased region" description="Basic and acidic residues" evidence="1">
    <location>
        <begin position="601"/>
        <end position="610"/>
    </location>
</feature>
<accession>D8UAJ2</accession>
<reference evidence="4 5" key="1">
    <citation type="journal article" date="2010" name="Science">
        <title>Genomic analysis of organismal complexity in the multicellular green alga Volvox carteri.</title>
        <authorList>
            <person name="Prochnik S.E."/>
            <person name="Umen J."/>
            <person name="Nedelcu A.M."/>
            <person name="Hallmann A."/>
            <person name="Miller S.M."/>
            <person name="Nishii I."/>
            <person name="Ferris P."/>
            <person name="Kuo A."/>
            <person name="Mitros T."/>
            <person name="Fritz-Laylin L.K."/>
            <person name="Hellsten U."/>
            <person name="Chapman J."/>
            <person name="Simakov O."/>
            <person name="Rensing S.A."/>
            <person name="Terry A."/>
            <person name="Pangilinan J."/>
            <person name="Kapitonov V."/>
            <person name="Jurka J."/>
            <person name="Salamov A."/>
            <person name="Shapiro H."/>
            <person name="Schmutz J."/>
            <person name="Grimwood J."/>
            <person name="Lindquist E."/>
            <person name="Lucas S."/>
            <person name="Grigoriev I.V."/>
            <person name="Schmitt R."/>
            <person name="Kirk D."/>
            <person name="Rokhsar D.S."/>
        </authorList>
    </citation>
    <scope>NUCLEOTIDE SEQUENCE [LARGE SCALE GENOMIC DNA]</scope>
    <source>
        <strain evidence="5">f. Nagariensis / Eve</strain>
    </source>
</reference>
<feature type="transmembrane region" description="Helical" evidence="2">
    <location>
        <begin position="63"/>
        <end position="86"/>
    </location>
</feature>
<feature type="region of interest" description="Disordered" evidence="1">
    <location>
        <begin position="154"/>
        <end position="176"/>
    </location>
</feature>
<keyword evidence="3" id="KW-0732">Signal</keyword>
<feature type="region of interest" description="Disordered" evidence="1">
    <location>
        <begin position="560"/>
        <end position="610"/>
    </location>
</feature>
<feature type="transmembrane region" description="Helical" evidence="2">
    <location>
        <begin position="28"/>
        <end position="51"/>
    </location>
</feature>
<feature type="transmembrane region" description="Helical" evidence="2">
    <location>
        <begin position="242"/>
        <end position="262"/>
    </location>
</feature>
<feature type="compositionally biased region" description="Polar residues" evidence="1">
    <location>
        <begin position="425"/>
        <end position="437"/>
    </location>
</feature>
<proteinExistence type="predicted"/>
<feature type="signal peptide" evidence="3">
    <location>
        <begin position="1"/>
        <end position="18"/>
    </location>
</feature>
<dbReference type="OrthoDB" id="551022at2759"/>
<protein>
    <recommendedName>
        <fullName evidence="6">MARVEL domain-containing protein</fullName>
    </recommendedName>
</protein>
<feature type="chain" id="PRO_5003124335" description="MARVEL domain-containing protein" evidence="3">
    <location>
        <begin position="19"/>
        <end position="610"/>
    </location>
</feature>
<feature type="compositionally biased region" description="Low complexity" evidence="1">
    <location>
        <begin position="161"/>
        <end position="173"/>
    </location>
</feature>
<keyword evidence="2" id="KW-0472">Membrane</keyword>
<dbReference type="GeneID" id="9614399"/>
<feature type="compositionally biased region" description="Gly residues" evidence="1">
    <location>
        <begin position="576"/>
        <end position="586"/>
    </location>
</feature>
<name>D8UAJ2_VOLCA</name>
<dbReference type="EMBL" id="GL378374">
    <property type="protein sequence ID" value="EFJ43269.1"/>
    <property type="molecule type" value="Genomic_DNA"/>
</dbReference>
<evidence type="ECO:0000313" key="5">
    <source>
        <dbReference type="Proteomes" id="UP000001058"/>
    </source>
</evidence>
<feature type="compositionally biased region" description="Polar residues" evidence="1">
    <location>
        <begin position="563"/>
        <end position="574"/>
    </location>
</feature>
<dbReference type="RefSeq" id="XP_002955629.1">
    <property type="nucleotide sequence ID" value="XM_002955583.1"/>
</dbReference>
<dbReference type="InParanoid" id="D8UAJ2"/>
<evidence type="ECO:0008006" key="6">
    <source>
        <dbReference type="Google" id="ProtNLM"/>
    </source>
</evidence>
<dbReference type="Proteomes" id="UP000001058">
    <property type="component" value="Unassembled WGS sequence"/>
</dbReference>
<evidence type="ECO:0000256" key="3">
    <source>
        <dbReference type="SAM" id="SignalP"/>
    </source>
</evidence>
<evidence type="ECO:0000256" key="1">
    <source>
        <dbReference type="SAM" id="MobiDB-lite"/>
    </source>
</evidence>
<feature type="transmembrane region" description="Helical" evidence="2">
    <location>
        <begin position="106"/>
        <end position="126"/>
    </location>
</feature>
<evidence type="ECO:0000313" key="4">
    <source>
        <dbReference type="EMBL" id="EFJ43269.1"/>
    </source>
</evidence>
<feature type="compositionally biased region" description="Gly residues" evidence="1">
    <location>
        <begin position="443"/>
        <end position="457"/>
    </location>
</feature>
<dbReference type="AlphaFoldDB" id="D8UAJ2"/>
<keyword evidence="2" id="KW-1133">Transmembrane helix</keyword>
<feature type="region of interest" description="Disordered" evidence="1">
    <location>
        <begin position="409"/>
        <end position="457"/>
    </location>
</feature>
<keyword evidence="5" id="KW-1185">Reference proteome</keyword>
<evidence type="ECO:0000256" key="2">
    <source>
        <dbReference type="SAM" id="Phobius"/>
    </source>
</evidence>
<keyword evidence="2" id="KW-0812">Transmembrane</keyword>
<gene>
    <name evidence="4" type="ORF">VOLCADRAFT_96599</name>
</gene>
<feature type="transmembrane region" description="Helical" evidence="2">
    <location>
        <begin position="353"/>
        <end position="376"/>
    </location>
</feature>
<organism evidence="5">
    <name type="scientific">Volvox carteri f. nagariensis</name>
    <dbReference type="NCBI Taxonomy" id="3068"/>
    <lineage>
        <taxon>Eukaryota</taxon>
        <taxon>Viridiplantae</taxon>
        <taxon>Chlorophyta</taxon>
        <taxon>core chlorophytes</taxon>
        <taxon>Chlorophyceae</taxon>
        <taxon>CS clade</taxon>
        <taxon>Chlamydomonadales</taxon>
        <taxon>Volvocaceae</taxon>
        <taxon>Volvox</taxon>
    </lineage>
</organism>
<dbReference type="KEGG" id="vcn:VOLCADRAFT_96599"/>
<feature type="transmembrane region" description="Helical" evidence="2">
    <location>
        <begin position="307"/>
        <end position="333"/>
    </location>
</feature>
<sequence>MRTAQWALALAALSLVIAEDGWSSLAPFRYLLAVTVITLAAILVVGMLEWHNRARHLALSVNILFDFVWILFCATAATSAAAGLGLRHRLRMSCVRHHDCAKLKGATGLVFGMALLGSLSLLYEVLLWRAGHSGLGADSRINLAIEYMRGSAAGGRDKSTAAPPAGPHWEAAAAPPPPPPVAFTVPGVGVVDGRDGVKVPPESRPSWMAALDEVLRVAQAALTVGCLASMACLRNYSWTTVYGFLVAVAGLGLGVAVVLGVWQALRAVAAARAADGGNGGGGGGGVCGVWMLGHTQMYLVSCATADLVMWLLTASAATAAAAVTTLPCVVKTYKRGRVVYRFVHTGCSGHDRGAAALGLLAGPVWLAAAVLSLAAAHQGARAAKRLRRQQAQRREAAVLINSGAAAATSESVAGPPRAPPAGACNGSSGSEQSSATEYDTGVSGCGGVPEVGGGGGDEAGVGVGVGVGVGGKVFDRIGPEAGTGLREQWIVRDEMPYMPPPSSGRGVGGFYPPLPPPSWRGIFFFMRNGGSVGGSVGGGSGTAPGDVSEGVYGGLAEIRRASGTANGTPELQTRSGGSGGSGGGGGRDVEWGDGSEGLEVQQERGDLRQP</sequence>